<dbReference type="GO" id="GO:0031262">
    <property type="term" value="C:Ndc80 complex"/>
    <property type="evidence" value="ECO:0007669"/>
    <property type="project" value="UniProtKB-UniRule"/>
</dbReference>
<keyword evidence="2 8" id="KW-0158">Chromosome</keyword>
<dbReference type="PANTHER" id="PTHR46681:SF1">
    <property type="entry name" value="KINETOCHORE PROTEIN NDC80 HOMOLOG"/>
    <property type="match status" value="1"/>
</dbReference>
<evidence type="ECO:0000259" key="11">
    <source>
        <dbReference type="Pfam" id="PF03801"/>
    </source>
</evidence>
<accession>A0A7N0VEK7</accession>
<comment type="subcellular location">
    <subcellularLocation>
        <location evidence="8">Chromosome</location>
        <location evidence="8">Centromere</location>
        <location evidence="8">Kinetochore</location>
    </subcellularLocation>
    <subcellularLocation>
        <location evidence="8">Nucleus</location>
    </subcellularLocation>
</comment>
<dbReference type="GO" id="GO:0005634">
    <property type="term" value="C:nucleus"/>
    <property type="evidence" value="ECO:0007669"/>
    <property type="project" value="UniProtKB-SubCell"/>
</dbReference>
<proteinExistence type="inferred from homology"/>
<keyword evidence="3 8" id="KW-0132">Cell division</keyword>
<evidence type="ECO:0000256" key="7">
    <source>
        <dbReference type="ARBA" id="ARBA00023328"/>
    </source>
</evidence>
<evidence type="ECO:0000313" key="12">
    <source>
        <dbReference type="EnsemblPlants" id="Kaladp0550s0028.1.v1.1"/>
    </source>
</evidence>
<keyword evidence="5 9" id="KW-0175">Coiled coil</keyword>
<feature type="domain" description="Kinetochore protein Ndc80 CH" evidence="11">
    <location>
        <begin position="29"/>
        <end position="161"/>
    </location>
</feature>
<dbReference type="Proteomes" id="UP000594263">
    <property type="component" value="Unplaced"/>
</dbReference>
<dbReference type="InterPro" id="IPR055260">
    <property type="entry name" value="Ndc80_CH"/>
</dbReference>
<evidence type="ECO:0000256" key="3">
    <source>
        <dbReference type="ARBA" id="ARBA00022618"/>
    </source>
</evidence>
<feature type="coiled-coil region" evidence="9">
    <location>
        <begin position="497"/>
        <end position="524"/>
    </location>
</feature>
<name>A0A7N0VEK7_KALFE</name>
<dbReference type="GO" id="GO:0051301">
    <property type="term" value="P:cell division"/>
    <property type="evidence" value="ECO:0007669"/>
    <property type="project" value="UniProtKB-UniRule"/>
</dbReference>
<dbReference type="EnsemblPlants" id="Kaladp0550s0028.1.v1.1">
    <property type="protein sequence ID" value="Kaladp0550s0028.1.v1.1"/>
    <property type="gene ID" value="Kaladp0550s0028.v1.1"/>
</dbReference>
<comment type="subunit">
    <text evidence="8">Component of the NDC80 complex.</text>
</comment>
<comment type="similarity">
    <text evidence="1 8">Belongs to the NDC80/HEC1 family.</text>
</comment>
<dbReference type="InterPro" id="IPR038273">
    <property type="entry name" value="Ndc80_sf"/>
</dbReference>
<dbReference type="Pfam" id="PF03801">
    <property type="entry name" value="Ndc80_HEC"/>
    <property type="match status" value="1"/>
</dbReference>
<dbReference type="InterPro" id="IPR055307">
    <property type="entry name" value="NDC80_plants"/>
</dbReference>
<dbReference type="OMA" id="PSHKFQK"/>
<feature type="coiled-coil region" evidence="9">
    <location>
        <begin position="204"/>
        <end position="238"/>
    </location>
</feature>
<feature type="region of interest" description="Disordered" evidence="10">
    <location>
        <begin position="1"/>
        <end position="52"/>
    </location>
</feature>
<keyword evidence="6 8" id="KW-0131">Cell cycle</keyword>
<feature type="compositionally biased region" description="Basic residues" evidence="10">
    <location>
        <begin position="1"/>
        <end position="10"/>
    </location>
</feature>
<evidence type="ECO:0000256" key="1">
    <source>
        <dbReference type="ARBA" id="ARBA00007050"/>
    </source>
</evidence>
<feature type="coiled-coil region" evidence="9">
    <location>
        <begin position="270"/>
        <end position="342"/>
    </location>
</feature>
<dbReference type="Gramene" id="Kaladp0550s0028.1.v1.1">
    <property type="protein sequence ID" value="Kaladp0550s0028.1.v1.1"/>
    <property type="gene ID" value="Kaladp0550s0028.v1.1"/>
</dbReference>
<keyword evidence="13" id="KW-1185">Reference proteome</keyword>
<reference evidence="12" key="1">
    <citation type="submission" date="2021-01" db="UniProtKB">
        <authorList>
            <consortium name="EnsemblPlants"/>
        </authorList>
    </citation>
    <scope>IDENTIFICATION</scope>
</reference>
<sequence length="579" mass="65594">MRKGTGKRRTSAAQQPAPPAHHRPLSIGRDSDASYASSRPSSAGVKRSAPGDYFNDRGYQQAAIRAVNAFLKENSGPVERLQLPHPSAKDIKETLVFLMARLDYPTTETEIDEDLPILLKQLNSPFTLTKSVLRAPGNPHYWPTFLAIIHWLVQLVMYCDHTFASGGNAAVLFDNSISNYVLESYGHYLSGDDAAVDELDRVQILKMEEERDSALNRVNQLKEEVIKLEANLEGLRTRPSAREALEKKISMSEEDIIKFQAIISDFSGRTANLEGELDKKVKELEAKVEENNKICEENKELKKMIELQVFNARDAERMKRELQAVERDTVEAESARNAWEEKSWDLDGTISQKFKELEGLSMECNQALRRLKLGINIQYLLNSKGTTPADVLGIDYKAELKPALESLMNDIKKSSMEKLEESIFLKRQSLELVSEIKEKRNQITALEKHIDEEEHNLSLVKKDMEDHISRCEVEKQRVVQDFETEAHNLDNVEKEAADMLKAANLNLENTIRQTEAEIQKCAREFFGLVDCVSKCKEQTSSKITELRDELSRTAAAVSKVYKESLPAEFGGLFDESKLD</sequence>
<evidence type="ECO:0000313" key="13">
    <source>
        <dbReference type="Proteomes" id="UP000594263"/>
    </source>
</evidence>
<evidence type="ECO:0000256" key="6">
    <source>
        <dbReference type="ARBA" id="ARBA00023306"/>
    </source>
</evidence>
<evidence type="ECO:0000256" key="8">
    <source>
        <dbReference type="RuleBase" id="RU368072"/>
    </source>
</evidence>
<keyword evidence="8" id="KW-0995">Kinetochore</keyword>
<dbReference type="AlphaFoldDB" id="A0A7N0VEK7"/>
<evidence type="ECO:0000256" key="10">
    <source>
        <dbReference type="SAM" id="MobiDB-lite"/>
    </source>
</evidence>
<evidence type="ECO:0000256" key="5">
    <source>
        <dbReference type="ARBA" id="ARBA00023054"/>
    </source>
</evidence>
<evidence type="ECO:0000256" key="4">
    <source>
        <dbReference type="ARBA" id="ARBA00022776"/>
    </source>
</evidence>
<protein>
    <recommendedName>
        <fullName evidence="8">Kinetochore protein NDC80</fullName>
    </recommendedName>
</protein>
<feature type="compositionally biased region" description="Low complexity" evidence="10">
    <location>
        <begin position="33"/>
        <end position="43"/>
    </location>
</feature>
<evidence type="ECO:0000256" key="2">
    <source>
        <dbReference type="ARBA" id="ARBA00022454"/>
    </source>
</evidence>
<dbReference type="GO" id="GO:0051315">
    <property type="term" value="P:attachment of mitotic spindle microtubules to kinetochore"/>
    <property type="evidence" value="ECO:0007669"/>
    <property type="project" value="UniProtKB-UniRule"/>
</dbReference>
<keyword evidence="7 8" id="KW-0137">Centromere</keyword>
<evidence type="ECO:0000256" key="9">
    <source>
        <dbReference type="SAM" id="Coils"/>
    </source>
</evidence>
<comment type="function">
    <text evidence="8">Acts as a component of the essential kinetochore-associated NDC80 complex, which is required for chromosome segregation and spindle checkpoint activity.</text>
</comment>
<organism evidence="12 13">
    <name type="scientific">Kalanchoe fedtschenkoi</name>
    <name type="common">Lavender scallops</name>
    <name type="synonym">South American air plant</name>
    <dbReference type="NCBI Taxonomy" id="63787"/>
    <lineage>
        <taxon>Eukaryota</taxon>
        <taxon>Viridiplantae</taxon>
        <taxon>Streptophyta</taxon>
        <taxon>Embryophyta</taxon>
        <taxon>Tracheophyta</taxon>
        <taxon>Spermatophyta</taxon>
        <taxon>Magnoliopsida</taxon>
        <taxon>eudicotyledons</taxon>
        <taxon>Gunneridae</taxon>
        <taxon>Pentapetalae</taxon>
        <taxon>Saxifragales</taxon>
        <taxon>Crassulaceae</taxon>
        <taxon>Kalanchoe</taxon>
    </lineage>
</organism>
<keyword evidence="4 8" id="KW-0498">Mitosis</keyword>
<dbReference type="Gene3D" id="1.10.418.30">
    <property type="entry name" value="Ncd80 complex, Ncd80 subunit"/>
    <property type="match status" value="1"/>
</dbReference>
<feature type="coiled-coil region" evidence="9">
    <location>
        <begin position="436"/>
        <end position="463"/>
    </location>
</feature>
<dbReference type="PANTHER" id="PTHR46681">
    <property type="entry name" value="KINETOCHORE PROTEIN NDC80 HOMOLOG"/>
    <property type="match status" value="1"/>
</dbReference>
<keyword evidence="8" id="KW-0539">Nucleus</keyword>